<comment type="subcellular location">
    <subcellularLocation>
        <location evidence="1">Cell membrane</location>
        <topology evidence="1">Multi-pass membrane protein</topology>
    </subcellularLocation>
</comment>
<dbReference type="PROSITE" id="PS50850">
    <property type="entry name" value="MFS"/>
    <property type="match status" value="1"/>
</dbReference>
<evidence type="ECO:0000256" key="7">
    <source>
        <dbReference type="SAM" id="Phobius"/>
    </source>
</evidence>
<dbReference type="Pfam" id="PF07690">
    <property type="entry name" value="MFS_1"/>
    <property type="match status" value="1"/>
</dbReference>
<feature type="transmembrane region" description="Helical" evidence="7">
    <location>
        <begin position="234"/>
        <end position="252"/>
    </location>
</feature>
<dbReference type="STRING" id="1324314.BVG16_08480"/>
<feature type="transmembrane region" description="Helical" evidence="7">
    <location>
        <begin position="20"/>
        <end position="42"/>
    </location>
</feature>
<feature type="transmembrane region" description="Helical" evidence="7">
    <location>
        <begin position="362"/>
        <end position="388"/>
    </location>
</feature>
<evidence type="ECO:0000256" key="2">
    <source>
        <dbReference type="ARBA" id="ARBA00022448"/>
    </source>
</evidence>
<evidence type="ECO:0000256" key="1">
    <source>
        <dbReference type="ARBA" id="ARBA00004651"/>
    </source>
</evidence>
<sequence>MTASQQAGASLLRNKVYMRVYSAFAAATFGDWFDTLAIQVIVGYRWHAGPLMLALIPVANALPSILLGSFAGVAADRLNKLKLMRICDLLTAVLTLLVLLAPNMLWLLPLLMLRAAISTLNVPAQQSLTRKIVREDQLLQATSLNGIVNQGSKIAGPLLGGFALSFLSPQWCILICACLRFGSYLLLLTIKNTEAGGSKSAVEGGIPSVAAPEQRVPIGTLWKEGWSFILRSRLLLVTFLFGLTGALAIQMIDFQFTSLFRAVAPDQESMLGWMVAASGAGAILIIIAMNKMNRATGYGWKFGSGYALIGLSVGGLGLLPAGVSVLPVLILGFVLGIGNGIFMVTFNYCLQKETPPHMTGRIFGIQNTVLGIVMIGAPLLGGLLVQSIGPARTFFNFGMVIAVIGLLGILFGKVLWPASKALNSDSSLKQASL</sequence>
<dbReference type="GO" id="GO:0005886">
    <property type="term" value="C:plasma membrane"/>
    <property type="evidence" value="ECO:0007669"/>
    <property type="project" value="UniProtKB-SubCell"/>
</dbReference>
<evidence type="ECO:0000256" key="4">
    <source>
        <dbReference type="ARBA" id="ARBA00022692"/>
    </source>
</evidence>
<dbReference type="OrthoDB" id="9775268at2"/>
<comment type="caution">
    <text evidence="9">The sequence shown here is derived from an EMBL/GenBank/DDBJ whole genome shotgun (WGS) entry which is preliminary data.</text>
</comment>
<dbReference type="PANTHER" id="PTHR43266:SF2">
    <property type="entry name" value="MAJOR FACILITATOR SUPERFAMILY (MFS) PROFILE DOMAIN-CONTAINING PROTEIN"/>
    <property type="match status" value="1"/>
</dbReference>
<feature type="transmembrane region" description="Helical" evidence="7">
    <location>
        <begin position="54"/>
        <end position="74"/>
    </location>
</feature>
<evidence type="ECO:0000256" key="6">
    <source>
        <dbReference type="ARBA" id="ARBA00023136"/>
    </source>
</evidence>
<dbReference type="AlphaFoldDB" id="A0A1T2XH28"/>
<feature type="transmembrane region" description="Helical" evidence="7">
    <location>
        <begin position="86"/>
        <end position="108"/>
    </location>
</feature>
<dbReference type="EMBL" id="MSZX01000003">
    <property type="protein sequence ID" value="OPA79125.1"/>
    <property type="molecule type" value="Genomic_DNA"/>
</dbReference>
<feature type="transmembrane region" description="Helical" evidence="7">
    <location>
        <begin position="272"/>
        <end position="290"/>
    </location>
</feature>
<accession>A0A1T2XH28</accession>
<protein>
    <submittedName>
        <fullName evidence="9">MFS transporter</fullName>
    </submittedName>
</protein>
<feature type="transmembrane region" description="Helical" evidence="7">
    <location>
        <begin position="302"/>
        <end position="323"/>
    </location>
</feature>
<keyword evidence="6 7" id="KW-0472">Membrane</keyword>
<dbReference type="Gene3D" id="1.20.1250.20">
    <property type="entry name" value="MFS general substrate transporter like domains"/>
    <property type="match status" value="1"/>
</dbReference>
<dbReference type="RefSeq" id="WP_078498124.1">
    <property type="nucleotide sequence ID" value="NZ_MSZX01000003.1"/>
</dbReference>
<dbReference type="InterPro" id="IPR011701">
    <property type="entry name" value="MFS"/>
</dbReference>
<reference evidence="9 10" key="1">
    <citation type="submission" date="2017-01" db="EMBL/GenBank/DDBJ databases">
        <title>Genome analysis of Paenibacillus selenitrireducens ES3-24.</title>
        <authorList>
            <person name="Xu D."/>
            <person name="Yao R."/>
            <person name="Zheng S."/>
        </authorList>
    </citation>
    <scope>NUCLEOTIDE SEQUENCE [LARGE SCALE GENOMIC DNA]</scope>
    <source>
        <strain evidence="9 10">ES3-24</strain>
    </source>
</reference>
<feature type="transmembrane region" description="Helical" evidence="7">
    <location>
        <begin position="329"/>
        <end position="350"/>
    </location>
</feature>
<feature type="transmembrane region" description="Helical" evidence="7">
    <location>
        <begin position="168"/>
        <end position="190"/>
    </location>
</feature>
<evidence type="ECO:0000259" key="8">
    <source>
        <dbReference type="PROSITE" id="PS50850"/>
    </source>
</evidence>
<keyword evidence="4 7" id="KW-0812">Transmembrane</keyword>
<dbReference type="InterPro" id="IPR036259">
    <property type="entry name" value="MFS_trans_sf"/>
</dbReference>
<feature type="domain" description="Major facilitator superfamily (MFS) profile" evidence="8">
    <location>
        <begin position="234"/>
        <end position="433"/>
    </location>
</feature>
<proteinExistence type="predicted"/>
<keyword evidence="5 7" id="KW-1133">Transmembrane helix</keyword>
<dbReference type="CDD" id="cd06173">
    <property type="entry name" value="MFS_MefA_like"/>
    <property type="match status" value="1"/>
</dbReference>
<dbReference type="PANTHER" id="PTHR43266">
    <property type="entry name" value="MACROLIDE-EFFLUX PROTEIN"/>
    <property type="match status" value="1"/>
</dbReference>
<evidence type="ECO:0000256" key="3">
    <source>
        <dbReference type="ARBA" id="ARBA00022475"/>
    </source>
</evidence>
<evidence type="ECO:0000313" key="9">
    <source>
        <dbReference type="EMBL" id="OPA79125.1"/>
    </source>
</evidence>
<keyword evidence="3" id="KW-1003">Cell membrane</keyword>
<dbReference type="GO" id="GO:0022857">
    <property type="term" value="F:transmembrane transporter activity"/>
    <property type="evidence" value="ECO:0007669"/>
    <property type="project" value="InterPro"/>
</dbReference>
<name>A0A1T2XH28_9BACL</name>
<keyword evidence="2" id="KW-0813">Transport</keyword>
<dbReference type="SUPFAM" id="SSF103473">
    <property type="entry name" value="MFS general substrate transporter"/>
    <property type="match status" value="1"/>
</dbReference>
<gene>
    <name evidence="9" type="ORF">BVG16_08480</name>
</gene>
<dbReference type="InterPro" id="IPR020846">
    <property type="entry name" value="MFS_dom"/>
</dbReference>
<evidence type="ECO:0000313" key="10">
    <source>
        <dbReference type="Proteomes" id="UP000190188"/>
    </source>
</evidence>
<feature type="transmembrane region" description="Helical" evidence="7">
    <location>
        <begin position="394"/>
        <end position="416"/>
    </location>
</feature>
<organism evidence="9 10">
    <name type="scientific">Paenibacillus selenitireducens</name>
    <dbReference type="NCBI Taxonomy" id="1324314"/>
    <lineage>
        <taxon>Bacteria</taxon>
        <taxon>Bacillati</taxon>
        <taxon>Bacillota</taxon>
        <taxon>Bacilli</taxon>
        <taxon>Bacillales</taxon>
        <taxon>Paenibacillaceae</taxon>
        <taxon>Paenibacillus</taxon>
    </lineage>
</organism>
<evidence type="ECO:0000256" key="5">
    <source>
        <dbReference type="ARBA" id="ARBA00022989"/>
    </source>
</evidence>
<keyword evidence="10" id="KW-1185">Reference proteome</keyword>
<dbReference type="Proteomes" id="UP000190188">
    <property type="component" value="Unassembled WGS sequence"/>
</dbReference>